<feature type="signal peptide" evidence="7">
    <location>
        <begin position="1"/>
        <end position="26"/>
    </location>
</feature>
<evidence type="ECO:0000256" key="4">
    <source>
        <dbReference type="ARBA" id="ARBA00022525"/>
    </source>
</evidence>
<dbReference type="Gene3D" id="2.10.90.10">
    <property type="entry name" value="Cystine-knot cytokines"/>
    <property type="match status" value="1"/>
</dbReference>
<evidence type="ECO:0008006" key="10">
    <source>
        <dbReference type="Google" id="ProtNLM"/>
    </source>
</evidence>
<dbReference type="AlphaFoldDB" id="A0A9P0H8Y9"/>
<feature type="region of interest" description="Disordered" evidence="6">
    <location>
        <begin position="29"/>
        <end position="62"/>
    </location>
</feature>
<dbReference type="GO" id="GO:0009953">
    <property type="term" value="P:dorsal/ventral pattern formation"/>
    <property type="evidence" value="ECO:0007669"/>
    <property type="project" value="TreeGrafter"/>
</dbReference>
<name>A0A9P0H8Y9_NEZVI</name>
<dbReference type="GO" id="GO:0045596">
    <property type="term" value="P:negative regulation of cell differentiation"/>
    <property type="evidence" value="ECO:0007669"/>
    <property type="project" value="InterPro"/>
</dbReference>
<keyword evidence="3" id="KW-0217">Developmental protein</keyword>
<dbReference type="InterPro" id="IPR008717">
    <property type="entry name" value="Noggin"/>
</dbReference>
<keyword evidence="9" id="KW-1185">Reference proteome</keyword>
<comment type="subcellular location">
    <subcellularLocation>
        <location evidence="1">Secreted</location>
    </subcellularLocation>
</comment>
<evidence type="ECO:0000256" key="5">
    <source>
        <dbReference type="ARBA" id="ARBA00022729"/>
    </source>
</evidence>
<keyword evidence="5 7" id="KW-0732">Signal</keyword>
<proteinExistence type="inferred from homology"/>
<dbReference type="Pfam" id="PF05806">
    <property type="entry name" value="Noggin"/>
    <property type="match status" value="1"/>
</dbReference>
<accession>A0A9P0H8Y9</accession>
<evidence type="ECO:0000256" key="1">
    <source>
        <dbReference type="ARBA" id="ARBA00004613"/>
    </source>
</evidence>
<dbReference type="EMBL" id="OV725080">
    <property type="protein sequence ID" value="CAH1397770.1"/>
    <property type="molecule type" value="Genomic_DNA"/>
</dbReference>
<sequence length="234" mass="26180">MLDTHEEMRWWLGVVVWLALFGGENGSVVSPEDQGLRAGNWGPGPGLLESSDPATEPSPEDLNATDLMTKLGSAFDVQFMSVNEPPEGLQAIDTSQFSFRRKKNGRLVPMGPMPQYIREVELGVVKLADGSRLKTQVPVKLKRKLRQLLWALTACPVGFKWRDLGARFWPRWIREGLCPRSSCSVPAGMKCRPLAAQHKTLLRWHCRSPACQWIKVQYPVVVQCSCACSSRSPH</sequence>
<dbReference type="PANTHER" id="PTHR10494:SF6">
    <property type="entry name" value="NOGGIN"/>
    <property type="match status" value="1"/>
</dbReference>
<dbReference type="GO" id="GO:0030514">
    <property type="term" value="P:negative regulation of BMP signaling pathway"/>
    <property type="evidence" value="ECO:0007669"/>
    <property type="project" value="InterPro"/>
</dbReference>
<dbReference type="PANTHER" id="PTHR10494">
    <property type="entry name" value="BONE MORPHOGENETIC PROTEIN INHIBITOR, NOGGIN"/>
    <property type="match status" value="1"/>
</dbReference>
<evidence type="ECO:0000313" key="9">
    <source>
        <dbReference type="Proteomes" id="UP001152798"/>
    </source>
</evidence>
<dbReference type="SUPFAM" id="SSF57501">
    <property type="entry name" value="Cystine-knot cytokines"/>
    <property type="match status" value="1"/>
</dbReference>
<dbReference type="OrthoDB" id="5950649at2759"/>
<dbReference type="Gene3D" id="1.10.287.520">
    <property type="entry name" value="Helix hairpin bin"/>
    <property type="match status" value="1"/>
</dbReference>
<reference evidence="8" key="1">
    <citation type="submission" date="2022-01" db="EMBL/GenBank/DDBJ databases">
        <authorList>
            <person name="King R."/>
        </authorList>
    </citation>
    <scope>NUCLEOTIDE SEQUENCE</scope>
</reference>
<gene>
    <name evidence="8" type="ORF">NEZAVI_LOCUS7547</name>
</gene>
<evidence type="ECO:0000256" key="6">
    <source>
        <dbReference type="SAM" id="MobiDB-lite"/>
    </source>
</evidence>
<dbReference type="Proteomes" id="UP001152798">
    <property type="component" value="Chromosome 4"/>
</dbReference>
<feature type="chain" id="PRO_5040216193" description="Noggin" evidence="7">
    <location>
        <begin position="27"/>
        <end position="234"/>
    </location>
</feature>
<evidence type="ECO:0000256" key="2">
    <source>
        <dbReference type="ARBA" id="ARBA00007480"/>
    </source>
</evidence>
<protein>
    <recommendedName>
        <fullName evidence="10">Noggin</fullName>
    </recommendedName>
</protein>
<dbReference type="InterPro" id="IPR029034">
    <property type="entry name" value="Cystine-knot_cytokine"/>
</dbReference>
<evidence type="ECO:0000256" key="7">
    <source>
        <dbReference type="SAM" id="SignalP"/>
    </source>
</evidence>
<comment type="similarity">
    <text evidence="2">Belongs to the noggin family.</text>
</comment>
<organism evidence="8 9">
    <name type="scientific">Nezara viridula</name>
    <name type="common">Southern green stink bug</name>
    <name type="synonym">Cimex viridulus</name>
    <dbReference type="NCBI Taxonomy" id="85310"/>
    <lineage>
        <taxon>Eukaryota</taxon>
        <taxon>Metazoa</taxon>
        <taxon>Ecdysozoa</taxon>
        <taxon>Arthropoda</taxon>
        <taxon>Hexapoda</taxon>
        <taxon>Insecta</taxon>
        <taxon>Pterygota</taxon>
        <taxon>Neoptera</taxon>
        <taxon>Paraneoptera</taxon>
        <taxon>Hemiptera</taxon>
        <taxon>Heteroptera</taxon>
        <taxon>Panheteroptera</taxon>
        <taxon>Pentatomomorpha</taxon>
        <taxon>Pentatomoidea</taxon>
        <taxon>Pentatomidae</taxon>
        <taxon>Pentatominae</taxon>
        <taxon>Nezara</taxon>
    </lineage>
</organism>
<dbReference type="GO" id="GO:0005615">
    <property type="term" value="C:extracellular space"/>
    <property type="evidence" value="ECO:0007669"/>
    <property type="project" value="TreeGrafter"/>
</dbReference>
<evidence type="ECO:0000313" key="8">
    <source>
        <dbReference type="EMBL" id="CAH1397770.1"/>
    </source>
</evidence>
<evidence type="ECO:0000256" key="3">
    <source>
        <dbReference type="ARBA" id="ARBA00022473"/>
    </source>
</evidence>
<keyword evidence="4" id="KW-0964">Secreted</keyword>